<accession>A0A821WRU2</accession>
<gene>
    <name evidence="1" type="ORF">PMACD_LOCUS13754</name>
</gene>
<name>A0A821WRU2_9NEOP</name>
<evidence type="ECO:0000313" key="2">
    <source>
        <dbReference type="Proteomes" id="UP000663880"/>
    </source>
</evidence>
<protein>
    <submittedName>
        <fullName evidence="1">Uncharacterized protein</fullName>
    </submittedName>
</protein>
<dbReference type="EMBL" id="CAJOBZ010000062">
    <property type="protein sequence ID" value="CAF4929752.1"/>
    <property type="molecule type" value="Genomic_DNA"/>
</dbReference>
<dbReference type="AlphaFoldDB" id="A0A821WRU2"/>
<sequence>MSIVADTPNTKDSLKNLSLENKKSKVFLLAKDPGFRTINGHWLQQSFVQNKLGSTRELHDLFHSTSSLKVESTKCDYHMSKTNWI</sequence>
<keyword evidence="2" id="KW-1185">Reference proteome</keyword>
<dbReference type="Proteomes" id="UP000663880">
    <property type="component" value="Unassembled WGS sequence"/>
</dbReference>
<organism evidence="1 2">
    <name type="scientific">Pieris macdunnoughi</name>
    <dbReference type="NCBI Taxonomy" id="345717"/>
    <lineage>
        <taxon>Eukaryota</taxon>
        <taxon>Metazoa</taxon>
        <taxon>Ecdysozoa</taxon>
        <taxon>Arthropoda</taxon>
        <taxon>Hexapoda</taxon>
        <taxon>Insecta</taxon>
        <taxon>Pterygota</taxon>
        <taxon>Neoptera</taxon>
        <taxon>Endopterygota</taxon>
        <taxon>Lepidoptera</taxon>
        <taxon>Glossata</taxon>
        <taxon>Ditrysia</taxon>
        <taxon>Papilionoidea</taxon>
        <taxon>Pieridae</taxon>
        <taxon>Pierinae</taxon>
        <taxon>Pieris</taxon>
    </lineage>
</organism>
<proteinExistence type="predicted"/>
<comment type="caution">
    <text evidence="1">The sequence shown here is derived from an EMBL/GenBank/DDBJ whole genome shotgun (WGS) entry which is preliminary data.</text>
</comment>
<reference evidence="1" key="1">
    <citation type="submission" date="2021-02" db="EMBL/GenBank/DDBJ databases">
        <authorList>
            <person name="Steward A R."/>
        </authorList>
    </citation>
    <scope>NUCLEOTIDE SEQUENCE</scope>
</reference>
<evidence type="ECO:0000313" key="1">
    <source>
        <dbReference type="EMBL" id="CAF4929752.1"/>
    </source>
</evidence>